<feature type="transmembrane region" description="Helical" evidence="8">
    <location>
        <begin position="356"/>
        <end position="380"/>
    </location>
</feature>
<evidence type="ECO:0000256" key="8">
    <source>
        <dbReference type="SAM" id="Phobius"/>
    </source>
</evidence>
<evidence type="ECO:0000256" key="5">
    <source>
        <dbReference type="ARBA" id="ARBA00022692"/>
    </source>
</evidence>
<dbReference type="NCBIfam" id="TIGR00711">
    <property type="entry name" value="efflux_EmrB"/>
    <property type="match status" value="1"/>
</dbReference>
<dbReference type="PANTHER" id="PTHR42718:SF9">
    <property type="entry name" value="MAJOR FACILITATOR SUPERFAMILY MULTIDRUG TRANSPORTER MFSC"/>
    <property type="match status" value="1"/>
</dbReference>
<keyword evidence="4" id="KW-1003">Cell membrane</keyword>
<feature type="transmembrane region" description="Helical" evidence="8">
    <location>
        <begin position="46"/>
        <end position="69"/>
    </location>
</feature>
<protein>
    <submittedName>
        <fullName evidence="10">Multidrug resistance protein B</fullName>
    </submittedName>
</protein>
<dbReference type="PANTHER" id="PTHR42718">
    <property type="entry name" value="MAJOR FACILITATOR SUPERFAMILY MULTIDRUG TRANSPORTER MFSC"/>
    <property type="match status" value="1"/>
</dbReference>
<dbReference type="PROSITE" id="PS50850">
    <property type="entry name" value="MFS"/>
    <property type="match status" value="1"/>
</dbReference>
<reference evidence="10 11" key="1">
    <citation type="submission" date="2012-09" db="EMBL/GenBank/DDBJ databases">
        <title>Genome Sequence of alkane-degrading Bacterium Alcanivorax sp. 521-1.</title>
        <authorList>
            <person name="Lai Q."/>
            <person name="Shao Z."/>
        </authorList>
    </citation>
    <scope>NUCLEOTIDE SEQUENCE [LARGE SCALE GENOMIC DNA]</scope>
    <source>
        <strain evidence="10 11">521-1</strain>
    </source>
</reference>
<accession>A0ABS0ARD4</accession>
<dbReference type="Gene3D" id="1.20.1720.10">
    <property type="entry name" value="Multidrug resistance protein D"/>
    <property type="match status" value="1"/>
</dbReference>
<evidence type="ECO:0000256" key="3">
    <source>
        <dbReference type="ARBA" id="ARBA00022448"/>
    </source>
</evidence>
<keyword evidence="3" id="KW-0813">Transport</keyword>
<name>A0ABS0ARD4_9GAMM</name>
<comment type="similarity">
    <text evidence="2">Belongs to the major facilitator superfamily. EmrB family.</text>
</comment>
<dbReference type="InterPro" id="IPR004638">
    <property type="entry name" value="EmrB-like"/>
</dbReference>
<dbReference type="InterPro" id="IPR011701">
    <property type="entry name" value="MFS"/>
</dbReference>
<evidence type="ECO:0000259" key="9">
    <source>
        <dbReference type="PROSITE" id="PS50850"/>
    </source>
</evidence>
<dbReference type="SUPFAM" id="SSF103473">
    <property type="entry name" value="MFS general substrate transporter"/>
    <property type="match status" value="1"/>
</dbReference>
<keyword evidence="11" id="KW-1185">Reference proteome</keyword>
<proteinExistence type="inferred from homology"/>
<comment type="caution">
    <text evidence="10">The sequence shown here is derived from an EMBL/GenBank/DDBJ whole genome shotgun (WGS) entry which is preliminary data.</text>
</comment>
<dbReference type="Gene3D" id="1.20.1250.20">
    <property type="entry name" value="MFS general substrate transporter like domains"/>
    <property type="match status" value="1"/>
</dbReference>
<feature type="transmembrane region" description="Helical" evidence="8">
    <location>
        <begin position="296"/>
        <end position="317"/>
    </location>
</feature>
<feature type="transmembrane region" description="Helical" evidence="8">
    <location>
        <begin position="196"/>
        <end position="213"/>
    </location>
</feature>
<dbReference type="InterPro" id="IPR036259">
    <property type="entry name" value="MFS_trans_sf"/>
</dbReference>
<feature type="transmembrane region" description="Helical" evidence="8">
    <location>
        <begin position="76"/>
        <end position="95"/>
    </location>
</feature>
<keyword evidence="7 8" id="KW-0472">Membrane</keyword>
<feature type="transmembrane region" description="Helical" evidence="8">
    <location>
        <begin position="162"/>
        <end position="184"/>
    </location>
</feature>
<feature type="transmembrane region" description="Helical" evidence="8">
    <location>
        <begin position="135"/>
        <end position="156"/>
    </location>
</feature>
<evidence type="ECO:0000256" key="6">
    <source>
        <dbReference type="ARBA" id="ARBA00022989"/>
    </source>
</evidence>
<dbReference type="PRINTS" id="PR01036">
    <property type="entry name" value="TCRTETB"/>
</dbReference>
<sequence length="496" mass="54687">MPRINDQRLVTASIMLATIMQVLDTTIANVALPHMQGSLSASTDQITWVLTSYIVSAAIMTPAVGFFAGRMGRRRLFLWSVAGFTVASGLCGLSANLDQMVMFRILQGVFGAALVPLSQSVLLDAYPVEKHGQAMAIWGMGVMVGPILGPTLGGWLTEWYSWRWVFYINLPFGLLAFAGIWLSVAETETRKIRFDLMGFAYLGLAIGAFQLMLDRGEQEKWFESFEIQIEALLAALGFYLFLVHSLTKKDPFINLSLFKDRNFVTGVVFIFVVGIILLATMALLPPFLQQWKDYPAVTTGLVLAPRGLGSMFSMMLVGRLMRTRLDPRVLVVAGLVLITLSLHEMAGFTLEVSRDTLIWTGVLQGLGLGLVFVPASALTYATLKPELRTEGASLFSLSRNLGSSVGISIMTAMLSRNMWINQQQLGEHVQLGAWISQGLPMKDMVGGVPAALYQTLMGQAAEISYMNDFRLLMWINMTAIPLVFLLRHQQRRPGGV</sequence>
<evidence type="ECO:0000313" key="10">
    <source>
        <dbReference type="EMBL" id="MBF5055825.1"/>
    </source>
</evidence>
<feature type="transmembrane region" description="Helical" evidence="8">
    <location>
        <begin position="225"/>
        <end position="242"/>
    </location>
</feature>
<evidence type="ECO:0000256" key="7">
    <source>
        <dbReference type="ARBA" id="ARBA00023136"/>
    </source>
</evidence>
<evidence type="ECO:0000256" key="4">
    <source>
        <dbReference type="ARBA" id="ARBA00022475"/>
    </source>
</evidence>
<comment type="subcellular location">
    <subcellularLocation>
        <location evidence="1">Cell membrane</location>
        <topology evidence="1">Multi-pass membrane protein</topology>
    </subcellularLocation>
</comment>
<feature type="transmembrane region" description="Helical" evidence="8">
    <location>
        <begin position="101"/>
        <end position="123"/>
    </location>
</feature>
<dbReference type="CDD" id="cd17503">
    <property type="entry name" value="MFS_LmrB_MDR_like"/>
    <property type="match status" value="1"/>
</dbReference>
<dbReference type="EMBL" id="ARXX01000012">
    <property type="protein sequence ID" value="MBF5055825.1"/>
    <property type="molecule type" value="Genomic_DNA"/>
</dbReference>
<organism evidence="10 11">
    <name type="scientific">Alloalcanivorax profundimaris</name>
    <dbReference type="NCBI Taxonomy" id="2735259"/>
    <lineage>
        <taxon>Bacteria</taxon>
        <taxon>Pseudomonadati</taxon>
        <taxon>Pseudomonadota</taxon>
        <taxon>Gammaproteobacteria</taxon>
        <taxon>Oceanospirillales</taxon>
        <taxon>Alcanivoracaceae</taxon>
        <taxon>Alloalcanivorax</taxon>
    </lineage>
</organism>
<keyword evidence="6 8" id="KW-1133">Transmembrane helix</keyword>
<feature type="domain" description="Major facilitator superfamily (MFS) profile" evidence="9">
    <location>
        <begin position="10"/>
        <end position="491"/>
    </location>
</feature>
<evidence type="ECO:0000256" key="1">
    <source>
        <dbReference type="ARBA" id="ARBA00004651"/>
    </source>
</evidence>
<feature type="transmembrane region" description="Helical" evidence="8">
    <location>
        <begin position="12"/>
        <end position="34"/>
    </location>
</feature>
<keyword evidence="5 8" id="KW-0812">Transmembrane</keyword>
<evidence type="ECO:0000313" key="11">
    <source>
        <dbReference type="Proteomes" id="UP000662703"/>
    </source>
</evidence>
<dbReference type="InterPro" id="IPR020846">
    <property type="entry name" value="MFS_dom"/>
</dbReference>
<gene>
    <name evidence="10" type="ORF">Y5W_01119</name>
</gene>
<dbReference type="Pfam" id="PF07690">
    <property type="entry name" value="MFS_1"/>
    <property type="match status" value="1"/>
</dbReference>
<feature type="transmembrane region" description="Helical" evidence="8">
    <location>
        <begin position="329"/>
        <end position="350"/>
    </location>
</feature>
<dbReference type="RefSeq" id="WP_194864473.1">
    <property type="nucleotide sequence ID" value="NZ_ARXX01000012.1"/>
</dbReference>
<dbReference type="Proteomes" id="UP000662703">
    <property type="component" value="Unassembled WGS sequence"/>
</dbReference>
<evidence type="ECO:0000256" key="2">
    <source>
        <dbReference type="ARBA" id="ARBA00008537"/>
    </source>
</evidence>
<feature type="transmembrane region" description="Helical" evidence="8">
    <location>
        <begin position="263"/>
        <end position="284"/>
    </location>
</feature>